<dbReference type="InterPro" id="IPR004182">
    <property type="entry name" value="GRAM"/>
</dbReference>
<dbReference type="Gene3D" id="2.30.29.30">
    <property type="entry name" value="Pleckstrin-homology domain (PH domain)/Phosphotyrosine-binding domain (PTB)"/>
    <property type="match status" value="1"/>
</dbReference>
<dbReference type="EMBL" id="JBJUIK010000005">
    <property type="protein sequence ID" value="KAL3526255.1"/>
    <property type="molecule type" value="Genomic_DNA"/>
</dbReference>
<name>A0ABD3A6U2_9GENT</name>
<evidence type="ECO:0000256" key="2">
    <source>
        <dbReference type="SAM" id="MobiDB-lite"/>
    </source>
</evidence>
<sequence length="298" mass="33103">MNGNTSQESQPPPLQDPDLTSKQTAHDHYHHQQPSFSTSPDQDHPTSKADGTSTQDEIADVTWWTPAVPTLQPNNQKAALWGTGDQYEYQYHHYPYLHYTPLHDSSSSSSSSVIRKFNSWSRKAEANANNIWHNLKTGPSVPGAAWAKVNLATKAITGGGFESLYKQTFNTPFPSEKLKKTFACYLSTSSGHVSGTLYLSNIHMAFCSDRPLSFTAPSGQQTWSYYKVLIPLGNIGSLNPVIMTDNTAERYIQAVTVDQQDFWFMGFVNYEKAASHLYQSISTFGVSEIPVKQQPVAA</sequence>
<dbReference type="Proteomes" id="UP001630127">
    <property type="component" value="Unassembled WGS sequence"/>
</dbReference>
<evidence type="ECO:0000313" key="4">
    <source>
        <dbReference type="EMBL" id="KAL3526255.1"/>
    </source>
</evidence>
<evidence type="ECO:0000313" key="5">
    <source>
        <dbReference type="Proteomes" id="UP001630127"/>
    </source>
</evidence>
<dbReference type="Pfam" id="PF02893">
    <property type="entry name" value="GRAM"/>
    <property type="match status" value="1"/>
</dbReference>
<evidence type="ECO:0000259" key="3">
    <source>
        <dbReference type="SMART" id="SM00568"/>
    </source>
</evidence>
<reference evidence="4 5" key="1">
    <citation type="submission" date="2024-11" db="EMBL/GenBank/DDBJ databases">
        <title>A near-complete genome assembly of Cinchona calisaya.</title>
        <authorList>
            <person name="Lian D.C."/>
            <person name="Zhao X.W."/>
            <person name="Wei L."/>
        </authorList>
    </citation>
    <scope>NUCLEOTIDE SEQUENCE [LARGE SCALE GENOMIC DNA]</scope>
    <source>
        <tissue evidence="4">Nenye</tissue>
    </source>
</reference>
<protein>
    <recommendedName>
        <fullName evidence="3">GRAM domain-containing protein</fullName>
    </recommendedName>
</protein>
<dbReference type="InterPro" id="IPR037848">
    <property type="entry name" value="GEM-like"/>
</dbReference>
<gene>
    <name evidence="4" type="ORF">ACH5RR_010911</name>
</gene>
<dbReference type="AlphaFoldDB" id="A0ABD3A6U2"/>
<dbReference type="SMART" id="SM00568">
    <property type="entry name" value="GRAM"/>
    <property type="match status" value="1"/>
</dbReference>
<feature type="domain" description="GRAM" evidence="3">
    <location>
        <begin position="163"/>
        <end position="242"/>
    </location>
</feature>
<keyword evidence="5" id="KW-1185">Reference proteome</keyword>
<dbReference type="PANTHER" id="PTHR31969">
    <property type="entry name" value="GEM-LIKE PROTEIN 2"/>
    <property type="match status" value="1"/>
</dbReference>
<evidence type="ECO:0000256" key="1">
    <source>
        <dbReference type="ARBA" id="ARBA00009414"/>
    </source>
</evidence>
<accession>A0ABD3A6U2</accession>
<organism evidence="4 5">
    <name type="scientific">Cinchona calisaya</name>
    <dbReference type="NCBI Taxonomy" id="153742"/>
    <lineage>
        <taxon>Eukaryota</taxon>
        <taxon>Viridiplantae</taxon>
        <taxon>Streptophyta</taxon>
        <taxon>Embryophyta</taxon>
        <taxon>Tracheophyta</taxon>
        <taxon>Spermatophyta</taxon>
        <taxon>Magnoliopsida</taxon>
        <taxon>eudicotyledons</taxon>
        <taxon>Gunneridae</taxon>
        <taxon>Pentapetalae</taxon>
        <taxon>asterids</taxon>
        <taxon>lamiids</taxon>
        <taxon>Gentianales</taxon>
        <taxon>Rubiaceae</taxon>
        <taxon>Cinchonoideae</taxon>
        <taxon>Cinchoneae</taxon>
        <taxon>Cinchona</taxon>
    </lineage>
</organism>
<comment type="caution">
    <text evidence="4">The sequence shown here is derived from an EMBL/GenBank/DDBJ whole genome shotgun (WGS) entry which is preliminary data.</text>
</comment>
<dbReference type="InterPro" id="IPR011993">
    <property type="entry name" value="PH-like_dom_sf"/>
</dbReference>
<feature type="region of interest" description="Disordered" evidence="2">
    <location>
        <begin position="1"/>
        <end position="56"/>
    </location>
</feature>
<comment type="similarity">
    <text evidence="1">Belongs to the GEM family.</text>
</comment>
<proteinExistence type="inferred from homology"/>